<evidence type="ECO:0000313" key="6">
    <source>
        <dbReference type="Proteomes" id="UP000251545"/>
    </source>
</evidence>
<dbReference type="InterPro" id="IPR012938">
    <property type="entry name" value="Glc/Sorbosone_DH"/>
</dbReference>
<keyword evidence="1 2" id="KW-0732">Signal</keyword>
<feature type="domain" description="Secretion system C-terminal sorting" evidence="4">
    <location>
        <begin position="397"/>
        <end position="470"/>
    </location>
</feature>
<dbReference type="RefSeq" id="WP_105473025.1">
    <property type="nucleotide sequence ID" value="NZ_PVEO01000002.1"/>
</dbReference>
<accession>A0A362X5E0</accession>
<dbReference type="PANTHER" id="PTHR19328">
    <property type="entry name" value="HEDGEHOG-INTERACTING PROTEIN"/>
    <property type="match status" value="1"/>
</dbReference>
<proteinExistence type="predicted"/>
<dbReference type="Gene3D" id="2.120.10.30">
    <property type="entry name" value="TolB, C-terminal domain"/>
    <property type="match status" value="1"/>
</dbReference>
<sequence length="472" mass="50455">MKSLFTSLFAALFSALSFSQTVNLATFASGFTTPVEITNAGDNRLFVVEQAGIIKILNSDGSVNATPFLDISSIVGSGGERGLLGLAFAPDYSTSGRFYINYTDNSSTSTPNTVIARYTVSSNPDVANSTGTILLSYQQPFSNHNGGKIAFGADGFLYIASGDGGGGGDPGDRAQDTTTLLGKILRIDVSGINYSIPSTNPFSNSANGPSDPRPEIYALGLRNPWKFSFDRANGDLWIADVGQNAFEEINKVVGSGTAGDNYGWKCYEGSSVFSTNGNCPIPGGISNTVTPVAEYAHVGSSCSGSITGGYVYRGSLYPSFIGKYFFAEFCKQTIGVLTDTGNNNWSLAFQTPNTTQRWTTLGEDNNGELYIAGGSTIYKIEDANLSVNNKSASTFKLFPNPAKNKVTLELTNTASNVNSVSIFNIFGQFVETKTNFKARRVTIPLKNYKSGVYLIEIQLNNNSKAVQQLFIN</sequence>
<dbReference type="NCBIfam" id="TIGR04183">
    <property type="entry name" value="Por_Secre_tail"/>
    <property type="match status" value="1"/>
</dbReference>
<evidence type="ECO:0000256" key="2">
    <source>
        <dbReference type="SAM" id="SignalP"/>
    </source>
</evidence>
<feature type="domain" description="Glucose/Sorbosone dehydrogenase" evidence="3">
    <location>
        <begin position="32"/>
        <end position="372"/>
    </location>
</feature>
<evidence type="ECO:0000259" key="3">
    <source>
        <dbReference type="Pfam" id="PF07995"/>
    </source>
</evidence>
<dbReference type="Proteomes" id="UP000251545">
    <property type="component" value="Unassembled WGS sequence"/>
</dbReference>
<dbReference type="AlphaFoldDB" id="A0A362X5E0"/>
<dbReference type="InterPro" id="IPR011041">
    <property type="entry name" value="Quinoprot_gluc/sorb_DH_b-prop"/>
</dbReference>
<dbReference type="PANTHER" id="PTHR19328:SF75">
    <property type="entry name" value="ALDOSE SUGAR DEHYDROGENASE YLII"/>
    <property type="match status" value="1"/>
</dbReference>
<reference evidence="5 6" key="1">
    <citation type="submission" date="2018-02" db="EMBL/GenBank/DDBJ databases">
        <title>Genomic Encyclopedia of Archaeal and Bacterial Type Strains, Phase II (KMG-II): from individual species to whole genera.</title>
        <authorList>
            <person name="Goeker M."/>
        </authorList>
    </citation>
    <scope>NUCLEOTIDE SEQUENCE [LARGE SCALE GENOMIC DNA]</scope>
    <source>
        <strain evidence="5 6">DSM 21165</strain>
    </source>
</reference>
<dbReference type="SUPFAM" id="SSF50952">
    <property type="entry name" value="Soluble quinoprotein glucose dehydrogenase"/>
    <property type="match status" value="1"/>
</dbReference>
<dbReference type="InterPro" id="IPR026444">
    <property type="entry name" value="Secre_tail"/>
</dbReference>
<evidence type="ECO:0000259" key="4">
    <source>
        <dbReference type="Pfam" id="PF18962"/>
    </source>
</evidence>
<comment type="caution">
    <text evidence="5">The sequence shown here is derived from an EMBL/GenBank/DDBJ whole genome shotgun (WGS) entry which is preliminary data.</text>
</comment>
<dbReference type="Pfam" id="PF18962">
    <property type="entry name" value="Por_Secre_tail"/>
    <property type="match status" value="1"/>
</dbReference>
<evidence type="ECO:0000256" key="1">
    <source>
        <dbReference type="ARBA" id="ARBA00022729"/>
    </source>
</evidence>
<dbReference type="InterPro" id="IPR011042">
    <property type="entry name" value="6-blade_b-propeller_TolB-like"/>
</dbReference>
<gene>
    <name evidence="5" type="ORF">CLV33_102376</name>
</gene>
<dbReference type="Pfam" id="PF07995">
    <property type="entry name" value="GSDH"/>
    <property type="match status" value="1"/>
</dbReference>
<evidence type="ECO:0000313" key="5">
    <source>
        <dbReference type="EMBL" id="PQV50514.1"/>
    </source>
</evidence>
<organism evidence="5 6">
    <name type="scientific">Jejuia pallidilutea</name>
    <dbReference type="NCBI Taxonomy" id="504487"/>
    <lineage>
        <taxon>Bacteria</taxon>
        <taxon>Pseudomonadati</taxon>
        <taxon>Bacteroidota</taxon>
        <taxon>Flavobacteriia</taxon>
        <taxon>Flavobacteriales</taxon>
        <taxon>Flavobacteriaceae</taxon>
        <taxon>Jejuia</taxon>
    </lineage>
</organism>
<feature type="signal peptide" evidence="2">
    <location>
        <begin position="1"/>
        <end position="24"/>
    </location>
</feature>
<protein>
    <submittedName>
        <fullName evidence="5">Putative secreted protein (Por secretion system target)</fullName>
    </submittedName>
</protein>
<feature type="chain" id="PRO_5016924432" evidence="2">
    <location>
        <begin position="25"/>
        <end position="472"/>
    </location>
</feature>
<dbReference type="EMBL" id="PVEO01000002">
    <property type="protein sequence ID" value="PQV50514.1"/>
    <property type="molecule type" value="Genomic_DNA"/>
</dbReference>
<name>A0A362X5E0_9FLAO</name>